<dbReference type="Proteomes" id="UP001595926">
    <property type="component" value="Unassembled WGS sequence"/>
</dbReference>
<evidence type="ECO:0000313" key="1">
    <source>
        <dbReference type="EMBL" id="MFC4891702.1"/>
    </source>
</evidence>
<name>A0ABV9T9C5_9GAMM</name>
<organism evidence="1 2">
    <name type="scientific">Pseudofrancisella aestuarii</name>
    <dbReference type="NCBI Taxonomy" id="2670347"/>
    <lineage>
        <taxon>Bacteria</taxon>
        <taxon>Pseudomonadati</taxon>
        <taxon>Pseudomonadota</taxon>
        <taxon>Gammaproteobacteria</taxon>
        <taxon>Thiotrichales</taxon>
        <taxon>Francisellaceae</taxon>
        <taxon>Pseudofrancisella</taxon>
    </lineage>
</organism>
<keyword evidence="2" id="KW-1185">Reference proteome</keyword>
<sequence>MSFDKEFSEILGLTLWELKPSFKTAEEKLPIKKVDIKPDEIKLIFSNSLESNKNINLFISNQDHLSFFKSISFSLFFNSKVNIYHYNSDLTQNTLENSINIYDKDILKDFSNINSSINKKYIFSKLYESSDFTSK</sequence>
<dbReference type="RefSeq" id="WP_119330563.1">
    <property type="nucleotide sequence ID" value="NZ_JBHSJH010000001.1"/>
</dbReference>
<gene>
    <name evidence="1" type="ORF">ACFPDQ_01395</name>
</gene>
<proteinExistence type="predicted"/>
<reference evidence="2" key="1">
    <citation type="journal article" date="2019" name="Int. J. Syst. Evol. Microbiol.">
        <title>The Global Catalogue of Microorganisms (GCM) 10K type strain sequencing project: providing services to taxonomists for standard genome sequencing and annotation.</title>
        <authorList>
            <consortium name="The Broad Institute Genomics Platform"/>
            <consortium name="The Broad Institute Genome Sequencing Center for Infectious Disease"/>
            <person name="Wu L."/>
            <person name="Ma J."/>
        </authorList>
    </citation>
    <scope>NUCLEOTIDE SEQUENCE [LARGE SCALE GENOMIC DNA]</scope>
    <source>
        <strain evidence="2">CGMCC 1.13718</strain>
    </source>
</reference>
<comment type="caution">
    <text evidence="1">The sequence shown here is derived from an EMBL/GenBank/DDBJ whole genome shotgun (WGS) entry which is preliminary data.</text>
</comment>
<accession>A0ABV9T9C5</accession>
<evidence type="ECO:0000313" key="2">
    <source>
        <dbReference type="Proteomes" id="UP001595926"/>
    </source>
</evidence>
<dbReference type="EMBL" id="JBHSJH010000001">
    <property type="protein sequence ID" value="MFC4891702.1"/>
    <property type="molecule type" value="Genomic_DNA"/>
</dbReference>
<protein>
    <submittedName>
        <fullName evidence="1">Chloroquine resistance protein</fullName>
    </submittedName>
</protein>